<sequence length="247" mass="26689">MFSKARVGLLMGALATVLSVGGFASVYAATDSSQSNTTAPAPHFKGGFALQKGGNWNNEELLSLLDLKAEDLQAAFKEGKTLAEIAEAQGVAEDKVIDLLVEQEESRLDEAIKAGKLTAEQADSMKDGIEERVKNMVENTHQPGMGRGFGRFDSEELLSLLDLKAEDLQAAFKEGKTLAEIAEAQGVAEDKVIDLLVEQEESRLDEAVKAGKLTAEQADSMKDGIEERVKNMVENGMKRPAMEKKSE</sequence>
<feature type="signal peptide" evidence="1">
    <location>
        <begin position="1"/>
        <end position="28"/>
    </location>
</feature>
<dbReference type="RefSeq" id="WP_204519127.1">
    <property type="nucleotide sequence ID" value="NZ_JAFBEB010000011.1"/>
</dbReference>
<dbReference type="InterPro" id="IPR024485">
    <property type="entry name" value="DUF2680"/>
</dbReference>
<keyword evidence="3" id="KW-1185">Reference proteome</keyword>
<comment type="caution">
    <text evidence="2">The sequence shown here is derived from an EMBL/GenBank/DDBJ whole genome shotgun (WGS) entry which is preliminary data.</text>
</comment>
<gene>
    <name evidence="2" type="ORF">JOD01_003066</name>
</gene>
<dbReference type="Pfam" id="PF10925">
    <property type="entry name" value="DUF2680"/>
    <property type="match status" value="1"/>
</dbReference>
<name>A0A938XWF7_9BACL</name>
<dbReference type="EMBL" id="JAFBEB010000011">
    <property type="protein sequence ID" value="MBM7591427.1"/>
    <property type="molecule type" value="Genomic_DNA"/>
</dbReference>
<evidence type="ECO:0000313" key="2">
    <source>
        <dbReference type="EMBL" id="MBM7591427.1"/>
    </source>
</evidence>
<dbReference type="Proteomes" id="UP000717624">
    <property type="component" value="Unassembled WGS sequence"/>
</dbReference>
<accession>A0A938XWF7</accession>
<evidence type="ECO:0000256" key="1">
    <source>
        <dbReference type="SAM" id="SignalP"/>
    </source>
</evidence>
<organism evidence="2 3">
    <name type="scientific">Brevibacillus fulvus</name>
    <dbReference type="NCBI Taxonomy" id="1125967"/>
    <lineage>
        <taxon>Bacteria</taxon>
        <taxon>Bacillati</taxon>
        <taxon>Bacillota</taxon>
        <taxon>Bacilli</taxon>
        <taxon>Bacillales</taxon>
        <taxon>Paenibacillaceae</taxon>
        <taxon>Brevibacillus</taxon>
    </lineage>
</organism>
<proteinExistence type="predicted"/>
<evidence type="ECO:0000313" key="3">
    <source>
        <dbReference type="Proteomes" id="UP000717624"/>
    </source>
</evidence>
<reference evidence="2" key="1">
    <citation type="submission" date="2021-01" db="EMBL/GenBank/DDBJ databases">
        <title>Genomic Encyclopedia of Type Strains, Phase IV (KMG-IV): sequencing the most valuable type-strain genomes for metagenomic binning, comparative biology and taxonomic classification.</title>
        <authorList>
            <person name="Goeker M."/>
        </authorList>
    </citation>
    <scope>NUCLEOTIDE SEQUENCE</scope>
    <source>
        <strain evidence="2">DSM 25523</strain>
    </source>
</reference>
<protein>
    <submittedName>
        <fullName evidence="2">Polyhydroxyalkanoate synthesis regulator phasin</fullName>
    </submittedName>
</protein>
<keyword evidence="1" id="KW-0732">Signal</keyword>
<dbReference type="AlphaFoldDB" id="A0A938XWF7"/>
<feature type="chain" id="PRO_5037141575" evidence="1">
    <location>
        <begin position="29"/>
        <end position="247"/>
    </location>
</feature>